<dbReference type="EMBL" id="CAADRA010000423">
    <property type="protein sequence ID" value="VFT80087.1"/>
    <property type="molecule type" value="Genomic_DNA"/>
</dbReference>
<sequence length="252" mass="27688">MNALKFDDVASYFDHDDDDIDPYVVCDGVSIRAFNAFVGDGEGLPIALRFLDLSDDGLVWIVELPTKVHESTAEEFKSAFLAAAGNGREVAKRGSMTARRAALPRKEADATFGPMRSTPNRTPPPAPRIIADWVTLAVEVGRSQSWANLTRAATWWCGYAGIQYVLLLKVSPTGTQIEYRLYDIDEPGIFPDPPTASGMFRRCTTPDPRAVNVNFDMHRILSIPAHQALPEGVNPVAVVNLRTVMDQVIDSI</sequence>
<gene>
    <name evidence="2" type="primary">Aste57867_2903</name>
    <name evidence="1" type="ORF">As57867_002895</name>
    <name evidence="2" type="ORF">ASTE57867_2903</name>
</gene>
<dbReference type="OrthoDB" id="75839at2759"/>
<evidence type="ECO:0000313" key="1">
    <source>
        <dbReference type="EMBL" id="KAF0716329.1"/>
    </source>
</evidence>
<name>A0A485KCU9_9STRA</name>
<evidence type="ECO:0000313" key="3">
    <source>
        <dbReference type="Proteomes" id="UP000332933"/>
    </source>
</evidence>
<accession>A0A485KCU9</accession>
<organism evidence="2 3">
    <name type="scientific">Aphanomyces stellatus</name>
    <dbReference type="NCBI Taxonomy" id="120398"/>
    <lineage>
        <taxon>Eukaryota</taxon>
        <taxon>Sar</taxon>
        <taxon>Stramenopiles</taxon>
        <taxon>Oomycota</taxon>
        <taxon>Saprolegniomycetes</taxon>
        <taxon>Saprolegniales</taxon>
        <taxon>Verrucalvaceae</taxon>
        <taxon>Aphanomyces</taxon>
    </lineage>
</organism>
<dbReference type="Proteomes" id="UP000332933">
    <property type="component" value="Unassembled WGS sequence"/>
</dbReference>
<dbReference type="EMBL" id="VJMH01000423">
    <property type="protein sequence ID" value="KAF0716329.1"/>
    <property type="molecule type" value="Genomic_DNA"/>
</dbReference>
<evidence type="ECO:0000313" key="2">
    <source>
        <dbReference type="EMBL" id="VFT80087.1"/>
    </source>
</evidence>
<dbReference type="AlphaFoldDB" id="A0A485KCU9"/>
<proteinExistence type="predicted"/>
<reference evidence="2 3" key="1">
    <citation type="submission" date="2019-03" db="EMBL/GenBank/DDBJ databases">
        <authorList>
            <person name="Gaulin E."/>
            <person name="Dumas B."/>
        </authorList>
    </citation>
    <scope>NUCLEOTIDE SEQUENCE [LARGE SCALE GENOMIC DNA]</scope>
    <source>
        <strain evidence="2">CBS 568.67</strain>
    </source>
</reference>
<reference evidence="1" key="2">
    <citation type="submission" date="2019-06" db="EMBL/GenBank/DDBJ databases">
        <title>Genomics analysis of Aphanomyces spp. identifies a new class of oomycete effector associated with host adaptation.</title>
        <authorList>
            <person name="Gaulin E."/>
        </authorList>
    </citation>
    <scope>NUCLEOTIDE SEQUENCE</scope>
    <source>
        <strain evidence="1">CBS 578.67</strain>
    </source>
</reference>
<protein>
    <submittedName>
        <fullName evidence="2">Aste57867_2903 protein</fullName>
    </submittedName>
</protein>
<keyword evidence="3" id="KW-1185">Reference proteome</keyword>